<dbReference type="KEGG" id="tva:4751330"/>
<keyword evidence="2" id="KW-0812">Transmembrane</keyword>
<feature type="transmembrane region" description="Helical" evidence="2">
    <location>
        <begin position="377"/>
        <end position="402"/>
    </location>
</feature>
<organism evidence="3 4">
    <name type="scientific">Trichomonas vaginalis (strain ATCC PRA-98 / G3)</name>
    <dbReference type="NCBI Taxonomy" id="412133"/>
    <lineage>
        <taxon>Eukaryota</taxon>
        <taxon>Metamonada</taxon>
        <taxon>Parabasalia</taxon>
        <taxon>Trichomonadida</taxon>
        <taxon>Trichomonadidae</taxon>
        <taxon>Trichomonas</taxon>
    </lineage>
</organism>
<dbReference type="InParanoid" id="A2FNB3"/>
<sequence>MFFLIPFSLSACDSYDFNVNYGRVETLTFQADQTSFCKKINFIYTQRSVPHTYFEWLFPSANGDHTVEFINKPQTVSQVKNHEKTLEFSIGNIYKTTTIDLQLSETGTVEFRFVAFDGEEGSQTTIISWWANEYIKIGKGSSYDFEWEDDHTYNFVSLNNEHGDITISGSNDRSVSGKYNTYLDPSSEKEGTFDSSLSLQDSKFFATSIKYKSGEYITIGYHSGNNKGAKLIFYPHTTKVDDTAPKIPPPRTITPKRTIPPFNPLRSVFSSPVKATFLVYFLFVFVFVLINTIICCVFPNRMYRAGIEYPCCYSCCIRASYKAIAMFYSKHRYSKCCQCDCDCCYDENHQRKCCNCDCSCRHDDCCNGCDGEALCAFGVFVAIIMVVTGIIAFPFLLIYLLVHLIISCGGEEREFEKGGFKIDSANKGRKLQNIQSQKTDRPPNNSSQPPPPPPYYGSQTYQHAPPNQQQPYYYSPQQQPYSQQNYNQQQASYGGPPPPQSM</sequence>
<evidence type="ECO:0000256" key="1">
    <source>
        <dbReference type="SAM" id="MobiDB-lite"/>
    </source>
</evidence>
<keyword evidence="2" id="KW-1133">Transmembrane helix</keyword>
<keyword evidence="4" id="KW-1185">Reference proteome</keyword>
<dbReference type="RefSeq" id="XP_001306539.1">
    <property type="nucleotide sequence ID" value="XM_001306538.1"/>
</dbReference>
<dbReference type="VEuPathDB" id="TrichDB:TVAG_427310"/>
<keyword evidence="2" id="KW-0472">Membrane</keyword>
<accession>A2FNB3</accession>
<evidence type="ECO:0000313" key="3">
    <source>
        <dbReference type="EMBL" id="EAX93609.1"/>
    </source>
</evidence>
<dbReference type="EMBL" id="DS113902">
    <property type="protein sequence ID" value="EAX93609.1"/>
    <property type="molecule type" value="Genomic_DNA"/>
</dbReference>
<dbReference type="VEuPathDB" id="TrichDB:TVAGG3_0135890"/>
<name>A2FNB3_TRIV3</name>
<reference evidence="3" key="1">
    <citation type="submission" date="2006-10" db="EMBL/GenBank/DDBJ databases">
        <authorList>
            <person name="Amadeo P."/>
            <person name="Zhao Q."/>
            <person name="Wortman J."/>
            <person name="Fraser-Liggett C."/>
            <person name="Carlton J."/>
        </authorList>
    </citation>
    <scope>NUCLEOTIDE SEQUENCE</scope>
    <source>
        <strain evidence="3">G3</strain>
    </source>
</reference>
<feature type="transmembrane region" description="Helical" evidence="2">
    <location>
        <begin position="277"/>
        <end position="298"/>
    </location>
</feature>
<evidence type="ECO:0000313" key="4">
    <source>
        <dbReference type="Proteomes" id="UP000001542"/>
    </source>
</evidence>
<protein>
    <submittedName>
        <fullName evidence="3">Uncharacterized protein</fullName>
    </submittedName>
</protein>
<feature type="region of interest" description="Disordered" evidence="1">
    <location>
        <begin position="429"/>
        <end position="502"/>
    </location>
</feature>
<reference evidence="3" key="2">
    <citation type="journal article" date="2007" name="Science">
        <title>Draft genome sequence of the sexually transmitted pathogen Trichomonas vaginalis.</title>
        <authorList>
            <person name="Carlton J.M."/>
            <person name="Hirt R.P."/>
            <person name="Silva J.C."/>
            <person name="Delcher A.L."/>
            <person name="Schatz M."/>
            <person name="Zhao Q."/>
            <person name="Wortman J.R."/>
            <person name="Bidwell S.L."/>
            <person name="Alsmark U.C.M."/>
            <person name="Besteiro S."/>
            <person name="Sicheritz-Ponten T."/>
            <person name="Noel C.J."/>
            <person name="Dacks J.B."/>
            <person name="Foster P.G."/>
            <person name="Simillion C."/>
            <person name="Van de Peer Y."/>
            <person name="Miranda-Saavedra D."/>
            <person name="Barton G.J."/>
            <person name="Westrop G.D."/>
            <person name="Mueller S."/>
            <person name="Dessi D."/>
            <person name="Fiori P.L."/>
            <person name="Ren Q."/>
            <person name="Paulsen I."/>
            <person name="Zhang H."/>
            <person name="Bastida-Corcuera F.D."/>
            <person name="Simoes-Barbosa A."/>
            <person name="Brown M.T."/>
            <person name="Hayes R.D."/>
            <person name="Mukherjee M."/>
            <person name="Okumura C.Y."/>
            <person name="Schneider R."/>
            <person name="Smith A.J."/>
            <person name="Vanacova S."/>
            <person name="Villalvazo M."/>
            <person name="Haas B.J."/>
            <person name="Pertea M."/>
            <person name="Feldblyum T.V."/>
            <person name="Utterback T.R."/>
            <person name="Shu C.L."/>
            <person name="Osoegawa K."/>
            <person name="de Jong P.J."/>
            <person name="Hrdy I."/>
            <person name="Horvathova L."/>
            <person name="Zubacova Z."/>
            <person name="Dolezal P."/>
            <person name="Malik S.B."/>
            <person name="Logsdon J.M. Jr."/>
            <person name="Henze K."/>
            <person name="Gupta A."/>
            <person name="Wang C.C."/>
            <person name="Dunne R.L."/>
            <person name="Upcroft J.A."/>
            <person name="Upcroft P."/>
            <person name="White O."/>
            <person name="Salzberg S.L."/>
            <person name="Tang P."/>
            <person name="Chiu C.-H."/>
            <person name="Lee Y.-S."/>
            <person name="Embley T.M."/>
            <person name="Coombs G.H."/>
            <person name="Mottram J.C."/>
            <person name="Tachezy J."/>
            <person name="Fraser-Liggett C.M."/>
            <person name="Johnson P.J."/>
        </authorList>
    </citation>
    <scope>NUCLEOTIDE SEQUENCE [LARGE SCALE GENOMIC DNA]</scope>
    <source>
        <strain evidence="3">G3</strain>
    </source>
</reference>
<dbReference type="AlphaFoldDB" id="A2FNB3"/>
<feature type="compositionally biased region" description="Low complexity" evidence="1">
    <location>
        <begin position="465"/>
        <end position="490"/>
    </location>
</feature>
<evidence type="ECO:0000256" key="2">
    <source>
        <dbReference type="SAM" id="Phobius"/>
    </source>
</evidence>
<dbReference type="Proteomes" id="UP000001542">
    <property type="component" value="Unassembled WGS sequence"/>
</dbReference>
<gene>
    <name evidence="3" type="ORF">TVAG_427310</name>
</gene>
<proteinExistence type="predicted"/>